<feature type="domain" description="DUF6894" evidence="1">
    <location>
        <begin position="3"/>
        <end position="71"/>
    </location>
</feature>
<dbReference type="RefSeq" id="WP_088331791.1">
    <property type="nucleotide sequence ID" value="NZ_NBBJ01000001.1"/>
</dbReference>
<dbReference type="Pfam" id="PF21834">
    <property type="entry name" value="DUF6894"/>
    <property type="match status" value="1"/>
</dbReference>
<name>A0A245ZRA9_9SPHN</name>
<evidence type="ECO:0000313" key="3">
    <source>
        <dbReference type="Proteomes" id="UP000197783"/>
    </source>
</evidence>
<sequence length="81" mass="9084">MGRYFFHLRDHTDEMLDPDGVELSGIVEACSVALEAARDTLSHDMKNGVLDLRYRIDVEHAVAGLVHSLPFKQAFSVIELD</sequence>
<evidence type="ECO:0000259" key="1">
    <source>
        <dbReference type="Pfam" id="PF21834"/>
    </source>
</evidence>
<gene>
    <name evidence="2" type="ORF">SPMU_05990</name>
</gene>
<proteinExistence type="predicted"/>
<dbReference type="InterPro" id="IPR054189">
    <property type="entry name" value="DUF6894"/>
</dbReference>
<protein>
    <recommendedName>
        <fullName evidence="1">DUF6894 domain-containing protein</fullName>
    </recommendedName>
</protein>
<evidence type="ECO:0000313" key="2">
    <source>
        <dbReference type="EMBL" id="OWK32277.1"/>
    </source>
</evidence>
<dbReference type="OrthoDB" id="7476020at2"/>
<reference evidence="2 3" key="1">
    <citation type="submission" date="2017-03" db="EMBL/GenBank/DDBJ databases">
        <title>Genome sequence of Sphingomonas mucosissima DSM 17494.</title>
        <authorList>
            <person name="Poehlein A."/>
            <person name="Wuebbeler J.H."/>
            <person name="Steinbuechel A."/>
            <person name="Daniel R."/>
        </authorList>
    </citation>
    <scope>NUCLEOTIDE SEQUENCE [LARGE SCALE GENOMIC DNA]</scope>
    <source>
        <strain evidence="2 3">DSM 17494</strain>
    </source>
</reference>
<organism evidence="2 3">
    <name type="scientific">Sphingomonas mucosissima</name>
    <dbReference type="NCBI Taxonomy" id="370959"/>
    <lineage>
        <taxon>Bacteria</taxon>
        <taxon>Pseudomonadati</taxon>
        <taxon>Pseudomonadota</taxon>
        <taxon>Alphaproteobacteria</taxon>
        <taxon>Sphingomonadales</taxon>
        <taxon>Sphingomonadaceae</taxon>
        <taxon>Sphingomonas</taxon>
    </lineage>
</organism>
<keyword evidence="3" id="KW-1185">Reference proteome</keyword>
<dbReference type="Proteomes" id="UP000197783">
    <property type="component" value="Unassembled WGS sequence"/>
</dbReference>
<accession>A0A245ZRA9</accession>
<dbReference type="EMBL" id="NBBJ01000001">
    <property type="protein sequence ID" value="OWK32277.1"/>
    <property type="molecule type" value="Genomic_DNA"/>
</dbReference>
<dbReference type="AlphaFoldDB" id="A0A245ZRA9"/>
<comment type="caution">
    <text evidence="2">The sequence shown here is derived from an EMBL/GenBank/DDBJ whole genome shotgun (WGS) entry which is preliminary data.</text>
</comment>